<accession>A0A1B7LAM9</accession>
<evidence type="ECO:0008006" key="6">
    <source>
        <dbReference type="Google" id="ProtNLM"/>
    </source>
</evidence>
<sequence>MRKTILAAILVAVLCLTAAGCSGQQLENRSADNTVAPVTITAQEIKQDKTNIAVNLKIPVISGMKDRTVQNKINAQLAEDAKKFASEVEKLADAEVPQIRKSGSKVNRYTARTSYEVAYNKNGLLSITCMFMQYTGGAHGLEVKKAYNFDLTNGKNLALGDLFKPGTDYKGIINAEIKKQIQAKPGEYFSGANGFQGIKDNQGYYLSDNALVIYFQEYDIAPYAAGHPEFKIPYTLFGNGLKTP</sequence>
<dbReference type="AlphaFoldDB" id="A0A1B7LAM9"/>
<dbReference type="PROSITE" id="PS51257">
    <property type="entry name" value="PROKAR_LIPOPROTEIN"/>
    <property type="match status" value="1"/>
</dbReference>
<evidence type="ECO:0000259" key="3">
    <source>
        <dbReference type="Pfam" id="PF13739"/>
    </source>
</evidence>
<gene>
    <name evidence="4" type="ORF">A6M21_01195</name>
</gene>
<organism evidence="4 5">
    <name type="scientific">Desulfotomaculum copahuensis</name>
    <dbReference type="NCBI Taxonomy" id="1838280"/>
    <lineage>
        <taxon>Bacteria</taxon>
        <taxon>Bacillati</taxon>
        <taxon>Bacillota</taxon>
        <taxon>Clostridia</taxon>
        <taxon>Eubacteriales</taxon>
        <taxon>Desulfotomaculaceae</taxon>
        <taxon>Desulfotomaculum</taxon>
    </lineage>
</organism>
<dbReference type="RefSeq" id="WP_066671438.1">
    <property type="nucleotide sequence ID" value="NZ_LYVF01000197.1"/>
</dbReference>
<evidence type="ECO:0000313" key="4">
    <source>
        <dbReference type="EMBL" id="OAT79385.1"/>
    </source>
</evidence>
<dbReference type="InterPro" id="IPR021729">
    <property type="entry name" value="DUF3298"/>
</dbReference>
<dbReference type="OrthoDB" id="5637at2"/>
<dbReference type="STRING" id="1838280.A6M21_01195"/>
<protein>
    <recommendedName>
        <fullName evidence="6">DUF3298 domain-containing protein</fullName>
    </recommendedName>
</protein>
<dbReference type="InterPro" id="IPR037126">
    <property type="entry name" value="PdaC/RsiV-like_sf"/>
</dbReference>
<dbReference type="InterPro" id="IPR025303">
    <property type="entry name" value="PdaC"/>
</dbReference>
<dbReference type="Gene3D" id="3.90.640.20">
    <property type="entry name" value="Heat-shock cognate protein, ATPase"/>
    <property type="match status" value="1"/>
</dbReference>
<evidence type="ECO:0000256" key="1">
    <source>
        <dbReference type="SAM" id="SignalP"/>
    </source>
</evidence>
<dbReference type="Pfam" id="PF11738">
    <property type="entry name" value="DUF3298"/>
    <property type="match status" value="1"/>
</dbReference>
<dbReference type="EMBL" id="LYVF01000197">
    <property type="protein sequence ID" value="OAT79385.1"/>
    <property type="molecule type" value="Genomic_DNA"/>
</dbReference>
<feature type="domain" description="Deacetylase PdaC" evidence="3">
    <location>
        <begin position="45"/>
        <end position="141"/>
    </location>
</feature>
<dbReference type="Gene3D" id="3.30.565.40">
    <property type="entry name" value="Fervidobacterium nodosum Rt17-B1 like"/>
    <property type="match status" value="1"/>
</dbReference>
<evidence type="ECO:0000259" key="2">
    <source>
        <dbReference type="Pfam" id="PF11738"/>
    </source>
</evidence>
<evidence type="ECO:0000313" key="5">
    <source>
        <dbReference type="Proteomes" id="UP000078532"/>
    </source>
</evidence>
<comment type="caution">
    <text evidence="4">The sequence shown here is derived from an EMBL/GenBank/DDBJ whole genome shotgun (WGS) entry which is preliminary data.</text>
</comment>
<keyword evidence="5" id="KW-1185">Reference proteome</keyword>
<dbReference type="Proteomes" id="UP000078532">
    <property type="component" value="Unassembled WGS sequence"/>
</dbReference>
<dbReference type="Pfam" id="PF13739">
    <property type="entry name" value="PdaC"/>
    <property type="match status" value="1"/>
</dbReference>
<feature type="chain" id="PRO_5038469248" description="DUF3298 domain-containing protein" evidence="1">
    <location>
        <begin position="19"/>
        <end position="244"/>
    </location>
</feature>
<keyword evidence="1" id="KW-0732">Signal</keyword>
<feature type="signal peptide" evidence="1">
    <location>
        <begin position="1"/>
        <end position="18"/>
    </location>
</feature>
<proteinExistence type="predicted"/>
<reference evidence="4 5" key="1">
    <citation type="submission" date="2016-04" db="EMBL/GenBank/DDBJ databases">
        <authorList>
            <person name="Evans L.H."/>
            <person name="Alamgir A."/>
            <person name="Owens N."/>
            <person name="Weber N.D."/>
            <person name="Virtaneva K."/>
            <person name="Barbian K."/>
            <person name="Babar A."/>
            <person name="Rosenke K."/>
        </authorList>
    </citation>
    <scope>NUCLEOTIDE SEQUENCE [LARGE SCALE GENOMIC DNA]</scope>
    <source>
        <strain evidence="4 5">LMa1</strain>
    </source>
</reference>
<name>A0A1B7LAM9_9FIRM</name>
<feature type="domain" description="DUF3298" evidence="2">
    <location>
        <begin position="161"/>
        <end position="234"/>
    </location>
</feature>